<comment type="caution">
    <text evidence="2">The sequence shown here is derived from an EMBL/GenBank/DDBJ whole genome shotgun (WGS) entry which is preliminary data.</text>
</comment>
<accession>A0ABP1Q4Y8</accession>
<name>A0ABP1Q4Y8_9HEXA</name>
<evidence type="ECO:0000256" key="1">
    <source>
        <dbReference type="SAM" id="MobiDB-lite"/>
    </source>
</evidence>
<organism evidence="2 3">
    <name type="scientific">Orchesella dallaii</name>
    <dbReference type="NCBI Taxonomy" id="48710"/>
    <lineage>
        <taxon>Eukaryota</taxon>
        <taxon>Metazoa</taxon>
        <taxon>Ecdysozoa</taxon>
        <taxon>Arthropoda</taxon>
        <taxon>Hexapoda</taxon>
        <taxon>Collembola</taxon>
        <taxon>Entomobryomorpha</taxon>
        <taxon>Entomobryoidea</taxon>
        <taxon>Orchesellidae</taxon>
        <taxon>Orchesellinae</taxon>
        <taxon>Orchesella</taxon>
    </lineage>
</organism>
<evidence type="ECO:0000313" key="3">
    <source>
        <dbReference type="Proteomes" id="UP001642540"/>
    </source>
</evidence>
<gene>
    <name evidence="2" type="ORF">ODALV1_LOCUS7381</name>
</gene>
<proteinExistence type="predicted"/>
<dbReference type="Proteomes" id="UP001642540">
    <property type="component" value="Unassembled WGS sequence"/>
</dbReference>
<sequence>MAVIIDPLLCMILSGVMFFCSGFASYGCYRCFTDIEGTKVVPEGIDSGLYKESRDRYRLRLFRRRPSTASSQATIYSVHSSEIWSGRNTPKGPFVKSPSPSGILRTNPTMFVNASQIQGWTIKEEPEPEDVNDRRKSAPT</sequence>
<dbReference type="EMBL" id="CAXLJM020000023">
    <property type="protein sequence ID" value="CAL8089457.1"/>
    <property type="molecule type" value="Genomic_DNA"/>
</dbReference>
<feature type="compositionally biased region" description="Basic and acidic residues" evidence="1">
    <location>
        <begin position="131"/>
        <end position="140"/>
    </location>
</feature>
<keyword evidence="3" id="KW-1185">Reference proteome</keyword>
<feature type="region of interest" description="Disordered" evidence="1">
    <location>
        <begin position="118"/>
        <end position="140"/>
    </location>
</feature>
<protein>
    <submittedName>
        <fullName evidence="2">Uncharacterized protein</fullName>
    </submittedName>
</protein>
<reference evidence="2 3" key="1">
    <citation type="submission" date="2024-08" db="EMBL/GenBank/DDBJ databases">
        <authorList>
            <person name="Cucini C."/>
            <person name="Frati F."/>
        </authorList>
    </citation>
    <scope>NUCLEOTIDE SEQUENCE [LARGE SCALE GENOMIC DNA]</scope>
</reference>
<evidence type="ECO:0000313" key="2">
    <source>
        <dbReference type="EMBL" id="CAL8089457.1"/>
    </source>
</evidence>